<proteinExistence type="predicted"/>
<protein>
    <recommendedName>
        <fullName evidence="4">ISAzo13 family transposase</fullName>
    </recommendedName>
</protein>
<dbReference type="RefSeq" id="WP_425586364.1">
    <property type="nucleotide sequence ID" value="NZ_BAAAYL010000002.1"/>
</dbReference>
<gene>
    <name evidence="2" type="ORF">GCM10020367_69630</name>
</gene>
<keyword evidence="3" id="KW-1185">Reference proteome</keyword>
<evidence type="ECO:0008006" key="4">
    <source>
        <dbReference type="Google" id="ProtNLM"/>
    </source>
</evidence>
<reference evidence="3" key="1">
    <citation type="journal article" date="2019" name="Int. J. Syst. Evol. Microbiol.">
        <title>The Global Catalogue of Microorganisms (GCM) 10K type strain sequencing project: providing services to taxonomists for standard genome sequencing and annotation.</title>
        <authorList>
            <consortium name="The Broad Institute Genomics Platform"/>
            <consortium name="The Broad Institute Genome Sequencing Center for Infectious Disease"/>
            <person name="Wu L."/>
            <person name="Ma J."/>
        </authorList>
    </citation>
    <scope>NUCLEOTIDE SEQUENCE [LARGE SCALE GENOMIC DNA]</scope>
    <source>
        <strain evidence="3">JCM 9651</strain>
    </source>
</reference>
<accession>A0ABP6SNS7</accession>
<dbReference type="EMBL" id="BAAAYL010000002">
    <property type="protein sequence ID" value="GAA3380819.1"/>
    <property type="molecule type" value="Genomic_DNA"/>
</dbReference>
<dbReference type="InterPro" id="IPR011518">
    <property type="entry name" value="Transposase_36"/>
</dbReference>
<evidence type="ECO:0000313" key="2">
    <source>
        <dbReference type="EMBL" id="GAA3380819.1"/>
    </source>
</evidence>
<comment type="caution">
    <text evidence="2">The sequence shown here is derived from an EMBL/GenBank/DDBJ whole genome shotgun (WGS) entry which is preliminary data.</text>
</comment>
<sequence>MGRFDGLIEPLRAKLEAVAPYLDERQRRLLYAAEARQLGYGGIAAVAEDAGVSKGCVSRGLAELEEGAEPDDRVRRAGGGRPALTEKDPGLRPALLSLVEDSTQGDPIGPLTWTTKSLRHLARELAAQGRVVGRDTIAALLKEAGFSLRGNAKVLAGSGHPDRDAQFRHLNDKVREFLDAGEPVISVDTKKKEQIGLFAQAGREWAPPGAPMKVLDHDFPTQAVGTAIPYGIYDVGRNTGYVVVGTDHDTAAFAVAALRRWWKEEGSAAYPHARRLLITADGGGSNSSRAKAWKANLAVLATETGLQISVCHLPPGTSKWNKVEHRLFSFISMNWRARPLTSFEVALNLIASTTTATGLHVTARLDENSYPTGIEIDAQHAAALKINPDDFHGEWNYTIPPQPGVPAVPLQPPGRRSHPRTAHTFDAALATHPVLTGLTRQALDHLVAEIREVADTLPPEQRPRHRKLAVENIIWATLLDQRGLPASLIAHLFHIGENQMRALIQQTRPLLQRHGHHSEPLPVHLIDPCELARYVMSATSTTS</sequence>
<name>A0ABP6SNS7_9ACTN</name>
<dbReference type="Pfam" id="PF07592">
    <property type="entry name" value="DDE_Tnp_ISAZ013"/>
    <property type="match status" value="1"/>
</dbReference>
<evidence type="ECO:0000256" key="1">
    <source>
        <dbReference type="SAM" id="MobiDB-lite"/>
    </source>
</evidence>
<dbReference type="NCBIfam" id="NF033519">
    <property type="entry name" value="transpos_ISAzo13"/>
    <property type="match status" value="1"/>
</dbReference>
<dbReference type="Proteomes" id="UP001499990">
    <property type="component" value="Unassembled WGS sequence"/>
</dbReference>
<organism evidence="2 3">
    <name type="scientific">Streptomyces sannanensis</name>
    <dbReference type="NCBI Taxonomy" id="285536"/>
    <lineage>
        <taxon>Bacteria</taxon>
        <taxon>Bacillati</taxon>
        <taxon>Actinomycetota</taxon>
        <taxon>Actinomycetes</taxon>
        <taxon>Kitasatosporales</taxon>
        <taxon>Streptomycetaceae</taxon>
        <taxon>Streptomyces</taxon>
    </lineage>
</organism>
<feature type="region of interest" description="Disordered" evidence="1">
    <location>
        <begin position="69"/>
        <end position="89"/>
    </location>
</feature>
<evidence type="ECO:0000313" key="3">
    <source>
        <dbReference type="Proteomes" id="UP001499990"/>
    </source>
</evidence>